<sequence>MNSKPRYVRCPRCLNVLPEPPDVPVYKCGGCGATLQAKKRNKSTVATTSQRLDDDDSSGKQKADRVFGDHEAGSSSNQQPLLDSADESDQNSSNKDQDAANKATYDSVDALTRGVKDYSYGKQKMKQLSNDHEASSSSNRQSRVNNIHNDPRSSTELSGHEDPESSPEATGHNRIDQEQEQNKKRDQDHYHDAGKKQENTTVDPINQHSDDNETCSSLNQQLMANSVNKSLESSPEETVHNRIDHNYHDDHDQVFLSCRRDVEFEESGSEFEEAFANKRIIRDSDGGSKSSFRSLIAERLLDTRRKKAVCLDEDDLLSEDGNTDLHHRRRFDRISTIETAETAGFGGTSYYESDSSVSSFDGSHKHTLRKYRIGSIGDENVDSGNGYRFNRRNQIHRFGKEEHQSTGVRPFYGLKELQLNPKHRSHMMPEDPKAERIELLKMVRELQDQVERRSISSPQHAPLYNNHVLNYPGRYGQRMAFSGEATALNRRLDGSLCHHCCPQDRHLSAQLPRQHVCCNRPHYEPKASYYSPRFSVLSSPIENHSESEFSAPDDYRHRNDITKPVHSPKKKRYVRPISGGSPWITCYRCSKLLELPQSFLVINKRYHSLRCGACLKVLNFTLSKGTHVSRYYPEETITAPPSSEVEYHDEFNGSHAAEPVSCSDRSFQKGYSTETDINGSREFSEERRMATMSRDPSGSTQPSSSKGLSRGKMTSGSKFEPRPNGSPLHRLMGYASPSKVIRGE</sequence>
<dbReference type="InterPro" id="IPR021480">
    <property type="entry name" value="Zinc_ribbon_12"/>
</dbReference>
<feature type="compositionally biased region" description="Basic and acidic residues" evidence="1">
    <location>
        <begin position="57"/>
        <end position="72"/>
    </location>
</feature>
<dbReference type="InterPro" id="IPR040244">
    <property type="entry name" value="EDR4-like"/>
</dbReference>
<feature type="region of interest" description="Disordered" evidence="1">
    <location>
        <begin position="37"/>
        <end position="107"/>
    </location>
</feature>
<feature type="region of interest" description="Disordered" evidence="1">
    <location>
        <begin position="547"/>
        <end position="572"/>
    </location>
</feature>
<name>A0AAP0HCR1_9ASTR</name>
<feature type="region of interest" description="Disordered" evidence="1">
    <location>
        <begin position="124"/>
        <end position="214"/>
    </location>
</feature>
<dbReference type="EMBL" id="JBCNJP010000006">
    <property type="protein sequence ID" value="KAK9077985.1"/>
    <property type="molecule type" value="Genomic_DNA"/>
</dbReference>
<evidence type="ECO:0000259" key="2">
    <source>
        <dbReference type="Pfam" id="PF11331"/>
    </source>
</evidence>
<feature type="compositionally biased region" description="Basic and acidic residues" evidence="1">
    <location>
        <begin position="149"/>
        <end position="163"/>
    </location>
</feature>
<dbReference type="AlphaFoldDB" id="A0AAP0HCR1"/>
<evidence type="ECO:0000256" key="1">
    <source>
        <dbReference type="SAM" id="MobiDB-lite"/>
    </source>
</evidence>
<feature type="compositionally biased region" description="Polar residues" evidence="1">
    <location>
        <begin position="694"/>
        <end position="717"/>
    </location>
</feature>
<dbReference type="Proteomes" id="UP001408789">
    <property type="component" value="Unassembled WGS sequence"/>
</dbReference>
<comment type="caution">
    <text evidence="4">The sequence shown here is derived from an EMBL/GenBank/DDBJ whole genome shotgun (WGS) entry which is preliminary data.</text>
</comment>
<evidence type="ECO:0008006" key="6">
    <source>
        <dbReference type="Google" id="ProtNLM"/>
    </source>
</evidence>
<evidence type="ECO:0000259" key="3">
    <source>
        <dbReference type="Pfam" id="PF22910"/>
    </source>
</evidence>
<accession>A0AAP0HCR1</accession>
<organism evidence="4 5">
    <name type="scientific">Deinandra increscens subsp. villosa</name>
    <dbReference type="NCBI Taxonomy" id="3103831"/>
    <lineage>
        <taxon>Eukaryota</taxon>
        <taxon>Viridiplantae</taxon>
        <taxon>Streptophyta</taxon>
        <taxon>Embryophyta</taxon>
        <taxon>Tracheophyta</taxon>
        <taxon>Spermatophyta</taxon>
        <taxon>Magnoliopsida</taxon>
        <taxon>eudicotyledons</taxon>
        <taxon>Gunneridae</taxon>
        <taxon>Pentapetalae</taxon>
        <taxon>asterids</taxon>
        <taxon>campanulids</taxon>
        <taxon>Asterales</taxon>
        <taxon>Asteraceae</taxon>
        <taxon>Asteroideae</taxon>
        <taxon>Heliantheae alliance</taxon>
        <taxon>Madieae</taxon>
        <taxon>Madiinae</taxon>
        <taxon>Deinandra</taxon>
    </lineage>
</organism>
<dbReference type="Pfam" id="PF11331">
    <property type="entry name" value="Zn_ribbon_12"/>
    <property type="match status" value="1"/>
</dbReference>
<reference evidence="4 5" key="1">
    <citation type="submission" date="2024-04" db="EMBL/GenBank/DDBJ databases">
        <title>The reference genome of an endangered Asteraceae, Deinandra increscens subsp. villosa, native to the Central Coast of California.</title>
        <authorList>
            <person name="Guilliams M."/>
            <person name="Hasenstab-Lehman K."/>
            <person name="Meyer R."/>
            <person name="Mcevoy S."/>
        </authorList>
    </citation>
    <scope>NUCLEOTIDE SEQUENCE [LARGE SCALE GENOMIC DNA]</scope>
    <source>
        <tissue evidence="4">Leaf</tissue>
    </source>
</reference>
<dbReference type="Pfam" id="PF22910">
    <property type="entry name" value="EDR4-like_1st"/>
    <property type="match status" value="1"/>
</dbReference>
<evidence type="ECO:0000313" key="5">
    <source>
        <dbReference type="Proteomes" id="UP001408789"/>
    </source>
</evidence>
<feature type="domain" description="Enhanced disease resistance 4-like N-terminal" evidence="3">
    <location>
        <begin position="4"/>
        <end position="37"/>
    </location>
</feature>
<evidence type="ECO:0000313" key="4">
    <source>
        <dbReference type="EMBL" id="KAK9077985.1"/>
    </source>
</evidence>
<feature type="region of interest" description="Disordered" evidence="1">
    <location>
        <begin position="655"/>
        <end position="744"/>
    </location>
</feature>
<feature type="compositionally biased region" description="Low complexity" evidence="1">
    <location>
        <begin position="135"/>
        <end position="146"/>
    </location>
</feature>
<protein>
    <recommendedName>
        <fullName evidence="6">Zinc-ribbon domain-containing protein</fullName>
    </recommendedName>
</protein>
<gene>
    <name evidence="4" type="ORF">SSX86_002042</name>
</gene>
<feature type="compositionally biased region" description="Basic and acidic residues" evidence="1">
    <location>
        <begin position="171"/>
        <end position="198"/>
    </location>
</feature>
<dbReference type="InterPro" id="IPR055126">
    <property type="entry name" value="EDR4-like_N"/>
</dbReference>
<dbReference type="PANTHER" id="PTHR31105:SF38">
    <property type="entry name" value="PROTEIN ENHANCED DISEASE RESISTANCE 4"/>
    <property type="match status" value="1"/>
</dbReference>
<proteinExistence type="predicted"/>
<feature type="compositionally biased region" description="Basic and acidic residues" evidence="1">
    <location>
        <begin position="547"/>
        <end position="563"/>
    </location>
</feature>
<dbReference type="GO" id="GO:1900150">
    <property type="term" value="P:regulation of defense response to fungus"/>
    <property type="evidence" value="ECO:0007669"/>
    <property type="project" value="InterPro"/>
</dbReference>
<keyword evidence="5" id="KW-1185">Reference proteome</keyword>
<dbReference type="PANTHER" id="PTHR31105">
    <property type="entry name" value="EXTRA-LARGE G-PROTEIN-LIKE"/>
    <property type="match status" value="1"/>
</dbReference>
<feature type="domain" description="Probable zinc-ribbon" evidence="2">
    <location>
        <begin position="579"/>
        <end position="622"/>
    </location>
</feature>
<feature type="compositionally biased region" description="Polar residues" evidence="1">
    <location>
        <begin position="663"/>
        <end position="678"/>
    </location>
</feature>